<proteinExistence type="predicted"/>
<feature type="transmembrane region" description="Helical" evidence="1">
    <location>
        <begin position="100"/>
        <end position="121"/>
    </location>
</feature>
<name>A0A1G1XMY0_9BACT</name>
<feature type="transmembrane region" description="Helical" evidence="1">
    <location>
        <begin position="57"/>
        <end position="79"/>
    </location>
</feature>
<keyword evidence="1" id="KW-0812">Transmembrane</keyword>
<keyword evidence="1" id="KW-0472">Membrane</keyword>
<dbReference type="AlphaFoldDB" id="A0A1G1XMY0"/>
<keyword evidence="2" id="KW-0732">Signal</keyword>
<accession>A0A1G1XMY0</accession>
<comment type="caution">
    <text evidence="3">The sequence shown here is derived from an EMBL/GenBank/DDBJ whole genome shotgun (WGS) entry which is preliminary data.</text>
</comment>
<dbReference type="EMBL" id="MHHZ01000018">
    <property type="protein sequence ID" value="OGY41453.1"/>
    <property type="molecule type" value="Genomic_DNA"/>
</dbReference>
<evidence type="ECO:0000256" key="2">
    <source>
        <dbReference type="SAM" id="SignalP"/>
    </source>
</evidence>
<reference evidence="3 4" key="1">
    <citation type="journal article" date="2016" name="Nat. Commun.">
        <title>Thousands of microbial genomes shed light on interconnected biogeochemical processes in an aquifer system.</title>
        <authorList>
            <person name="Anantharaman K."/>
            <person name="Brown C.T."/>
            <person name="Hug L.A."/>
            <person name="Sharon I."/>
            <person name="Castelle C.J."/>
            <person name="Probst A.J."/>
            <person name="Thomas B.C."/>
            <person name="Singh A."/>
            <person name="Wilkins M.J."/>
            <person name="Karaoz U."/>
            <person name="Brodie E.L."/>
            <person name="Williams K.H."/>
            <person name="Hubbard S.S."/>
            <person name="Banfield J.F."/>
        </authorList>
    </citation>
    <scope>NUCLEOTIDE SEQUENCE [LARGE SCALE GENOMIC DNA]</scope>
</reference>
<feature type="chain" id="PRO_5009581344" evidence="2">
    <location>
        <begin position="29"/>
        <end position="143"/>
    </location>
</feature>
<feature type="signal peptide" evidence="2">
    <location>
        <begin position="1"/>
        <end position="28"/>
    </location>
</feature>
<evidence type="ECO:0000313" key="3">
    <source>
        <dbReference type="EMBL" id="OGY41453.1"/>
    </source>
</evidence>
<dbReference type="Pfam" id="PF18895">
    <property type="entry name" value="T4SS_pilin"/>
    <property type="match status" value="1"/>
</dbReference>
<protein>
    <submittedName>
        <fullName evidence="3">Uncharacterized protein</fullName>
    </submittedName>
</protein>
<dbReference type="InterPro" id="IPR043993">
    <property type="entry name" value="T4SS_pilin"/>
</dbReference>
<evidence type="ECO:0000256" key="1">
    <source>
        <dbReference type="SAM" id="Phobius"/>
    </source>
</evidence>
<dbReference type="Proteomes" id="UP000176498">
    <property type="component" value="Unassembled WGS sequence"/>
</dbReference>
<organism evidence="3 4">
    <name type="scientific">Candidatus Buchananbacteria bacterium RBG_13_36_9</name>
    <dbReference type="NCBI Taxonomy" id="1797530"/>
    <lineage>
        <taxon>Bacteria</taxon>
        <taxon>Candidatus Buchananiibacteriota</taxon>
    </lineage>
</organism>
<sequence length="143" mass="15133">MMLVIKKIIKICLIIICLFFLTSNFCFAALKFSDWQAGLQTTASRAGVSTAPTLVDIMVPLINAALALIGIFFFLLFLYGGFQWLTAAGATDKVAKAKKLIINAVIGLAIIVAAYAITLFIGQSLEGQNPIAPPATSTPVAAP</sequence>
<keyword evidence="1" id="KW-1133">Transmembrane helix</keyword>
<gene>
    <name evidence="3" type="ORF">A2Y82_00890</name>
</gene>
<evidence type="ECO:0000313" key="4">
    <source>
        <dbReference type="Proteomes" id="UP000176498"/>
    </source>
</evidence>